<dbReference type="RefSeq" id="XP_030071529.1">
    <property type="nucleotide sequence ID" value="XM_030215669.1"/>
</dbReference>
<comment type="similarity">
    <text evidence="1">Belongs to the IL-6 superfamily.</text>
</comment>
<keyword evidence="1" id="KW-1015">Disulfide bond</keyword>
<evidence type="ECO:0000313" key="3">
    <source>
        <dbReference type="RefSeq" id="XP_030071529.1"/>
    </source>
</evidence>
<dbReference type="GO" id="GO:0006955">
    <property type="term" value="P:immune response"/>
    <property type="evidence" value="ECO:0007669"/>
    <property type="project" value="InterPro"/>
</dbReference>
<dbReference type="InterPro" id="IPR004281">
    <property type="entry name" value="IL-12_alpha"/>
</dbReference>
<comment type="subcellular location">
    <subcellularLocation>
        <location evidence="1">Secreted</location>
    </subcellularLocation>
</comment>
<accession>A0A6P7Z724</accession>
<dbReference type="GO" id="GO:0005615">
    <property type="term" value="C:extracellular space"/>
    <property type="evidence" value="ECO:0007669"/>
    <property type="project" value="UniProtKB-KW"/>
</dbReference>
<dbReference type="AlphaFoldDB" id="A0A6P7Z724"/>
<dbReference type="Proteomes" id="UP000515156">
    <property type="component" value="Chromosome 10"/>
</dbReference>
<dbReference type="GeneID" id="115478368"/>
<evidence type="ECO:0000313" key="2">
    <source>
        <dbReference type="Proteomes" id="UP000515156"/>
    </source>
</evidence>
<dbReference type="Pfam" id="PF03039">
    <property type="entry name" value="IL12"/>
    <property type="match status" value="1"/>
</dbReference>
<evidence type="ECO:0000256" key="1">
    <source>
        <dbReference type="RuleBase" id="RU363133"/>
    </source>
</evidence>
<proteinExistence type="inferred from homology"/>
<gene>
    <name evidence="1 3" type="primary">IL12A</name>
</gene>
<reference evidence="3" key="1">
    <citation type="submission" date="2025-08" db="UniProtKB">
        <authorList>
            <consortium name="RefSeq"/>
        </authorList>
    </citation>
    <scope>IDENTIFICATION</scope>
</reference>
<dbReference type="GO" id="GO:0005143">
    <property type="term" value="F:interleukin-12 receptor binding"/>
    <property type="evidence" value="ECO:0007669"/>
    <property type="project" value="InterPro"/>
</dbReference>
<dbReference type="FunCoup" id="A0A6P7Z724">
    <property type="interactions" value="503"/>
</dbReference>
<dbReference type="InParanoid" id="A0A6P7Z724"/>
<sequence>MAIIDYLDITRPPSSYLGSWLIVALIISNLTTHAKGGSLAMPESRGVNLTKCFTLSRELLTDANETWHQQQEHLSHQFNCTYEEIDLKEVIKNKMNTVNECLQSGSAMNEGCLEVIKAPFDENKCLKAIQDDLIIYKAELHNVNKSLSNTIGKLIEALRFPYEEKKPPTPSSSFSAMKKCCEVTLSFRLRIETITRVLNFMNSTKHPAK</sequence>
<dbReference type="InterPro" id="IPR009079">
    <property type="entry name" value="4_helix_cytokine-like_core"/>
</dbReference>
<dbReference type="SUPFAM" id="SSF47266">
    <property type="entry name" value="4-helical cytokines"/>
    <property type="match status" value="1"/>
</dbReference>
<dbReference type="GO" id="GO:0008083">
    <property type="term" value="F:growth factor activity"/>
    <property type="evidence" value="ECO:0007669"/>
    <property type="project" value="UniProtKB-KW"/>
</dbReference>
<keyword evidence="1" id="KW-0339">Growth factor</keyword>
<dbReference type="OrthoDB" id="9893660at2759"/>
<keyword evidence="1" id="KW-0964">Secreted</keyword>
<keyword evidence="2" id="KW-1185">Reference proteome</keyword>
<keyword evidence="1" id="KW-0202">Cytokine</keyword>
<organism evidence="2 3">
    <name type="scientific">Microcaecilia unicolor</name>
    <dbReference type="NCBI Taxonomy" id="1415580"/>
    <lineage>
        <taxon>Eukaryota</taxon>
        <taxon>Metazoa</taxon>
        <taxon>Chordata</taxon>
        <taxon>Craniata</taxon>
        <taxon>Vertebrata</taxon>
        <taxon>Euteleostomi</taxon>
        <taxon>Amphibia</taxon>
        <taxon>Gymnophiona</taxon>
        <taxon>Siphonopidae</taxon>
        <taxon>Microcaecilia</taxon>
    </lineage>
</organism>
<protein>
    <recommendedName>
        <fullName evidence="1">Interleukin-12 subunit alpha</fullName>
        <shortName evidence="1">IL-12A</shortName>
    </recommendedName>
</protein>
<dbReference type="GO" id="GO:0005125">
    <property type="term" value="F:cytokine activity"/>
    <property type="evidence" value="ECO:0007669"/>
    <property type="project" value="UniProtKB-KW"/>
</dbReference>
<comment type="subunit">
    <text evidence="1">Heterodimer with IL12B; disulfide-linked. The heterodimer is known as interleukin IL-12.</text>
</comment>
<dbReference type="Gene3D" id="1.20.1250.10">
    <property type="match status" value="1"/>
</dbReference>
<name>A0A6P7Z724_9AMPH</name>
<dbReference type="CTD" id="3592"/>
<dbReference type="KEGG" id="muo:115478368"/>